<reference evidence="3" key="1">
    <citation type="submission" date="2021-12" db="EMBL/GenBank/DDBJ databases">
        <authorList>
            <person name="King R."/>
        </authorList>
    </citation>
    <scope>NUCLEOTIDE SEQUENCE</scope>
</reference>
<proteinExistence type="predicted"/>
<feature type="signal peptide" evidence="1">
    <location>
        <begin position="1"/>
        <end position="19"/>
    </location>
</feature>
<organism evidence="3 4">
    <name type="scientific">Diatraea saccharalis</name>
    <name type="common">sugarcane borer</name>
    <dbReference type="NCBI Taxonomy" id="40085"/>
    <lineage>
        <taxon>Eukaryota</taxon>
        <taxon>Metazoa</taxon>
        <taxon>Ecdysozoa</taxon>
        <taxon>Arthropoda</taxon>
        <taxon>Hexapoda</taxon>
        <taxon>Insecta</taxon>
        <taxon>Pterygota</taxon>
        <taxon>Neoptera</taxon>
        <taxon>Endopterygota</taxon>
        <taxon>Lepidoptera</taxon>
        <taxon>Glossata</taxon>
        <taxon>Ditrysia</taxon>
        <taxon>Pyraloidea</taxon>
        <taxon>Crambidae</taxon>
        <taxon>Crambinae</taxon>
        <taxon>Diatraea</taxon>
    </lineage>
</organism>
<dbReference type="EMBL" id="OU893340">
    <property type="protein sequence ID" value="CAG9796740.1"/>
    <property type="molecule type" value="Genomic_DNA"/>
</dbReference>
<gene>
    <name evidence="3" type="ORF">DIATSA_LOCUS13902</name>
</gene>
<protein>
    <recommendedName>
        <fullName evidence="2">DUF4773 domain-containing protein</fullName>
    </recommendedName>
</protein>
<keyword evidence="1" id="KW-0732">Signal</keyword>
<feature type="chain" id="PRO_5040196001" description="DUF4773 domain-containing protein" evidence="1">
    <location>
        <begin position="20"/>
        <end position="244"/>
    </location>
</feature>
<evidence type="ECO:0000313" key="3">
    <source>
        <dbReference type="EMBL" id="CAG9796740.1"/>
    </source>
</evidence>
<dbReference type="PANTHER" id="PTHR36299">
    <property type="entry name" value="AGAP008005-PA"/>
    <property type="match status" value="1"/>
</dbReference>
<keyword evidence="4" id="KW-1185">Reference proteome</keyword>
<dbReference type="Proteomes" id="UP001153714">
    <property type="component" value="Chromosome 9"/>
</dbReference>
<dbReference type="PANTHER" id="PTHR36299:SF1">
    <property type="entry name" value="DUF4773 DOMAIN-CONTAINING PROTEIN"/>
    <property type="match status" value="1"/>
</dbReference>
<sequence length="244" mass="27585">MKLKTVTLLFVASYVFVTAGSTFSKRKNVKNDNAMDVEDFSVYYDIDTNQTIRDLMPRPWYKPGWLLRLPFTGGKCKCDGLQCACCTGIRINAFNFDRKTCALLTYEPTESTIDLEVKMNNDSVYRNTFSARNPPPFCVPIPVPYLPPGLVDLCIRLFDITVVQQKLHVCMDMDTRVDKAPVLILHFDCMDMGFNGISLSKPGNQPQSESTTAELIQQDSDIFDSVTEISLPNTPMFNNSIKYI</sequence>
<dbReference type="InterPro" id="IPR031941">
    <property type="entry name" value="DUF4773"/>
</dbReference>
<accession>A0A9N9RHM6</accession>
<name>A0A9N9RHM6_9NEOP</name>
<dbReference type="OrthoDB" id="5952164at2759"/>
<evidence type="ECO:0000259" key="2">
    <source>
        <dbReference type="Pfam" id="PF15998"/>
    </source>
</evidence>
<evidence type="ECO:0000256" key="1">
    <source>
        <dbReference type="SAM" id="SignalP"/>
    </source>
</evidence>
<dbReference type="AlphaFoldDB" id="A0A9N9RHM6"/>
<feature type="domain" description="DUF4773" evidence="2">
    <location>
        <begin position="75"/>
        <end position="196"/>
    </location>
</feature>
<reference evidence="3" key="2">
    <citation type="submission" date="2022-10" db="EMBL/GenBank/DDBJ databases">
        <authorList>
            <consortium name="ENA_rothamsted_submissions"/>
            <consortium name="culmorum"/>
            <person name="King R."/>
        </authorList>
    </citation>
    <scope>NUCLEOTIDE SEQUENCE</scope>
</reference>
<evidence type="ECO:0000313" key="4">
    <source>
        <dbReference type="Proteomes" id="UP001153714"/>
    </source>
</evidence>
<dbReference type="Pfam" id="PF15998">
    <property type="entry name" value="DUF4773"/>
    <property type="match status" value="1"/>
</dbReference>